<dbReference type="EMBL" id="BIFH01000013">
    <property type="protein sequence ID" value="GCD92731.1"/>
    <property type="molecule type" value="Genomic_DNA"/>
</dbReference>
<keyword evidence="3" id="KW-1185">Reference proteome</keyword>
<accession>A0A401YDQ1</accession>
<comment type="caution">
    <text evidence="2">The sequence shown here is derived from an EMBL/GenBank/DDBJ whole genome shotgun (WGS) entry which is preliminary data.</text>
</comment>
<protein>
    <recommendedName>
        <fullName evidence="4">Secreted protein</fullName>
    </recommendedName>
</protein>
<evidence type="ECO:0000256" key="1">
    <source>
        <dbReference type="SAM" id="SignalP"/>
    </source>
</evidence>
<dbReference type="AlphaFoldDB" id="A0A401YDQ1"/>
<feature type="chain" id="PRO_5019170523" description="Secreted protein" evidence="1">
    <location>
        <begin position="37"/>
        <end position="160"/>
    </location>
</feature>
<name>A0A401YDQ1_9ACTN</name>
<sequence>MTYGGSTAVTRGVRSLAVVAVLGAAAIVAVPTPAYAGGCTLICSETMNQSNLPATVARNYCEAGSTGDYTSTQPTCSSADEPQEWRTLAAGERTPQDEDWDTFRVDTNWCYKVFFESFLPWGKEWTSYFSASPQGPMYVKVGNDYTAHIKEQTYGPCRPV</sequence>
<evidence type="ECO:0000313" key="3">
    <source>
        <dbReference type="Proteomes" id="UP000286931"/>
    </source>
</evidence>
<organism evidence="2 3">
    <name type="scientific">Embleya hyalina</name>
    <dbReference type="NCBI Taxonomy" id="516124"/>
    <lineage>
        <taxon>Bacteria</taxon>
        <taxon>Bacillati</taxon>
        <taxon>Actinomycetota</taxon>
        <taxon>Actinomycetes</taxon>
        <taxon>Kitasatosporales</taxon>
        <taxon>Streptomycetaceae</taxon>
        <taxon>Embleya</taxon>
    </lineage>
</organism>
<dbReference type="RefSeq" id="WP_126635067.1">
    <property type="nucleotide sequence ID" value="NZ_BIFH01000013.1"/>
</dbReference>
<evidence type="ECO:0008006" key="4">
    <source>
        <dbReference type="Google" id="ProtNLM"/>
    </source>
</evidence>
<evidence type="ECO:0000313" key="2">
    <source>
        <dbReference type="EMBL" id="GCD92731.1"/>
    </source>
</evidence>
<reference evidence="2 3" key="1">
    <citation type="submission" date="2018-12" db="EMBL/GenBank/DDBJ databases">
        <title>Draft genome sequence of Embleya hyalina NBRC 13850T.</title>
        <authorList>
            <person name="Komaki H."/>
            <person name="Hosoyama A."/>
            <person name="Kimura A."/>
            <person name="Ichikawa N."/>
            <person name="Tamura T."/>
        </authorList>
    </citation>
    <scope>NUCLEOTIDE SEQUENCE [LARGE SCALE GENOMIC DNA]</scope>
    <source>
        <strain evidence="2 3">NBRC 13850</strain>
    </source>
</reference>
<dbReference type="Proteomes" id="UP000286931">
    <property type="component" value="Unassembled WGS sequence"/>
</dbReference>
<dbReference type="OrthoDB" id="4194062at2"/>
<keyword evidence="1" id="KW-0732">Signal</keyword>
<gene>
    <name evidence="2" type="ORF">EHYA_00372</name>
</gene>
<feature type="signal peptide" evidence="1">
    <location>
        <begin position="1"/>
        <end position="36"/>
    </location>
</feature>
<proteinExistence type="predicted"/>